<gene>
    <name evidence="6" type="primary">ppp1r3b</name>
</gene>
<evidence type="ECO:0000259" key="5">
    <source>
        <dbReference type="PROSITE" id="PS51159"/>
    </source>
</evidence>
<dbReference type="GO" id="GO:2001069">
    <property type="term" value="F:glycogen binding"/>
    <property type="evidence" value="ECO:0007669"/>
    <property type="project" value="TreeGrafter"/>
</dbReference>
<evidence type="ECO:0000256" key="3">
    <source>
        <dbReference type="ARBA" id="ARBA00025949"/>
    </source>
</evidence>
<keyword evidence="1 4" id="KW-0321">Glycogen metabolism</keyword>
<dbReference type="KEGG" id="gmh:115543046"/>
<dbReference type="Pfam" id="PF03370">
    <property type="entry name" value="CBM_21"/>
    <property type="match status" value="1"/>
</dbReference>
<dbReference type="PIRSF" id="PIRSF038207">
    <property type="entry name" value="PP1_GT_animal"/>
    <property type="match status" value="1"/>
</dbReference>
<dbReference type="GeneID" id="115543046"/>
<dbReference type="RefSeq" id="XP_030211449.1">
    <property type="nucleotide sequence ID" value="XM_030355589.1"/>
</dbReference>
<dbReference type="AlphaFoldDB" id="A0A8C5C5X9"/>
<dbReference type="GO" id="GO:0008157">
    <property type="term" value="F:protein phosphatase 1 binding"/>
    <property type="evidence" value="ECO:0007669"/>
    <property type="project" value="TreeGrafter"/>
</dbReference>
<reference evidence="6" key="1">
    <citation type="submission" date="2025-08" db="UniProtKB">
        <authorList>
            <consortium name="Ensembl"/>
        </authorList>
    </citation>
    <scope>IDENTIFICATION</scope>
</reference>
<accession>A0A8C5C5X9</accession>
<name>A0A8C5C5X9_GADMO</name>
<dbReference type="GeneTree" id="ENSGT00940000159475"/>
<comment type="subunit">
    <text evidence="3">Interacts with glycogen, PPP1CC catalytic subunit of PP1 and PYGL. Associates with glycogen particles. Forms complexes with debranching enzyme, glycogen phosphorylase, glycogen synthase and phosphorylase kinase which is necessary for its regulation of PP1 activity.</text>
</comment>
<dbReference type="InterPro" id="IPR038175">
    <property type="entry name" value="CBM21_dom_sf"/>
</dbReference>
<evidence type="ECO:0000256" key="4">
    <source>
        <dbReference type="PIRNR" id="PIRNR038207"/>
    </source>
</evidence>
<evidence type="ECO:0000256" key="1">
    <source>
        <dbReference type="ARBA" id="ARBA00022600"/>
    </source>
</evidence>
<dbReference type="GO" id="GO:0005977">
    <property type="term" value="P:glycogen metabolic process"/>
    <property type="evidence" value="ECO:0007669"/>
    <property type="project" value="UniProtKB-KW"/>
</dbReference>
<dbReference type="Ensembl" id="ENSGMOT00000065923.1">
    <property type="protein sequence ID" value="ENSGMOP00000055731.1"/>
    <property type="gene ID" value="ENSGMOG00000025798.1"/>
</dbReference>
<dbReference type="PANTHER" id="PTHR12307">
    <property type="entry name" value="PROTEIN PHOSPHATASE 1 REGULATORY SUBUNIT"/>
    <property type="match status" value="1"/>
</dbReference>
<dbReference type="PROSITE" id="PS51159">
    <property type="entry name" value="CBM21"/>
    <property type="match status" value="1"/>
</dbReference>
<dbReference type="CTD" id="79660"/>
<dbReference type="InterPro" id="IPR005036">
    <property type="entry name" value="CBM21_dom"/>
</dbReference>
<evidence type="ECO:0000313" key="6">
    <source>
        <dbReference type="Ensembl" id="ENSGMOP00000055731.1"/>
    </source>
</evidence>
<proteinExistence type="predicted"/>
<feature type="domain" description="CBM21" evidence="5">
    <location>
        <begin position="144"/>
        <end position="252"/>
    </location>
</feature>
<evidence type="ECO:0000256" key="2">
    <source>
        <dbReference type="ARBA" id="ARBA00023277"/>
    </source>
</evidence>
<dbReference type="OMA" id="YRIIQAE"/>
<protein>
    <recommendedName>
        <fullName evidence="4">Protein phosphatase 1 regulatory subunit</fullName>
    </recommendedName>
</protein>
<keyword evidence="2 4" id="KW-0119">Carbohydrate metabolism</keyword>
<dbReference type="PANTHER" id="PTHR12307:SF13">
    <property type="entry name" value="PROTEIN PHOSPHATASE 1 REGULATORY SUBUNIT 3B"/>
    <property type="match status" value="1"/>
</dbReference>
<dbReference type="GO" id="GO:0005979">
    <property type="term" value="P:regulation of glycogen biosynthetic process"/>
    <property type="evidence" value="ECO:0007669"/>
    <property type="project" value="TreeGrafter"/>
</dbReference>
<evidence type="ECO:0000313" key="7">
    <source>
        <dbReference type="Proteomes" id="UP000694546"/>
    </source>
</evidence>
<dbReference type="Gene3D" id="2.60.40.2440">
    <property type="entry name" value="Carbohydrate binding type-21 domain"/>
    <property type="match status" value="1"/>
</dbReference>
<organism evidence="6 7">
    <name type="scientific">Gadus morhua</name>
    <name type="common">Atlantic cod</name>
    <dbReference type="NCBI Taxonomy" id="8049"/>
    <lineage>
        <taxon>Eukaryota</taxon>
        <taxon>Metazoa</taxon>
        <taxon>Chordata</taxon>
        <taxon>Craniata</taxon>
        <taxon>Vertebrata</taxon>
        <taxon>Euteleostomi</taxon>
        <taxon>Actinopterygii</taxon>
        <taxon>Neopterygii</taxon>
        <taxon>Teleostei</taxon>
        <taxon>Neoteleostei</taxon>
        <taxon>Acanthomorphata</taxon>
        <taxon>Zeiogadaria</taxon>
        <taxon>Gadariae</taxon>
        <taxon>Gadiformes</taxon>
        <taxon>Gadoidei</taxon>
        <taxon>Gadidae</taxon>
        <taxon>Gadus</taxon>
    </lineage>
</organism>
<sequence>MFQTQGFRALDFPVKAKMPFDLVLPHYLSNEELGYRKIPKPCINPTLTFTQSRGFDQIDSNDVLHNNDKNKKEKKTKKSVSFADHRGLSLTRVKTFSESKDSIEIPINIQKLFSNSAQLSAVEEEEDKLVLDFTQPSADYMQFRRRLGWCNVCLEHCMLKEKTLAGTVRVKNLSPEKSVTVRITFDSWKSYTNVTCAYVMSTYPDTEHDTFSFEVLLPDVLVPHERIEFAICYEGGGSVHWDSNQGKNYKVVWSSQRERGRHHQGRRRSSLLGIHFDTYGSPTCSHGLFPDWPGYNVYENIGPYY</sequence>
<dbReference type="OrthoDB" id="8942186at2759"/>
<dbReference type="GO" id="GO:0000164">
    <property type="term" value="C:protein phosphatase type 1 complex"/>
    <property type="evidence" value="ECO:0007669"/>
    <property type="project" value="TreeGrafter"/>
</dbReference>
<reference evidence="6" key="2">
    <citation type="submission" date="2025-09" db="UniProtKB">
        <authorList>
            <consortium name="Ensembl"/>
        </authorList>
    </citation>
    <scope>IDENTIFICATION</scope>
</reference>
<dbReference type="InterPro" id="IPR017434">
    <property type="entry name" value="Pase-1_reg-su_3B/C/D_met"/>
</dbReference>
<dbReference type="InterPro" id="IPR050782">
    <property type="entry name" value="PP1_regulatory_subunit_3"/>
</dbReference>
<dbReference type="Proteomes" id="UP000694546">
    <property type="component" value="Chromosome 4"/>
</dbReference>
<keyword evidence="7" id="KW-1185">Reference proteome</keyword>